<feature type="compositionally biased region" description="Low complexity" evidence="1">
    <location>
        <begin position="1"/>
        <end position="11"/>
    </location>
</feature>
<feature type="compositionally biased region" description="Basic and acidic residues" evidence="1">
    <location>
        <begin position="56"/>
        <end position="65"/>
    </location>
</feature>
<organism evidence="2 3">
    <name type="scientific">Pleuronectes platessa</name>
    <name type="common">European plaice</name>
    <dbReference type="NCBI Taxonomy" id="8262"/>
    <lineage>
        <taxon>Eukaryota</taxon>
        <taxon>Metazoa</taxon>
        <taxon>Chordata</taxon>
        <taxon>Craniata</taxon>
        <taxon>Vertebrata</taxon>
        <taxon>Euteleostomi</taxon>
        <taxon>Actinopterygii</taxon>
        <taxon>Neopterygii</taxon>
        <taxon>Teleostei</taxon>
        <taxon>Neoteleostei</taxon>
        <taxon>Acanthomorphata</taxon>
        <taxon>Carangaria</taxon>
        <taxon>Pleuronectiformes</taxon>
        <taxon>Pleuronectoidei</taxon>
        <taxon>Pleuronectidae</taxon>
        <taxon>Pleuronectes</taxon>
    </lineage>
</organism>
<dbReference type="EMBL" id="CADEAL010004018">
    <property type="protein sequence ID" value="CAB1449539.1"/>
    <property type="molecule type" value="Genomic_DNA"/>
</dbReference>
<name>A0A9N7VGJ4_PLEPL</name>
<dbReference type="Proteomes" id="UP001153269">
    <property type="component" value="Unassembled WGS sequence"/>
</dbReference>
<dbReference type="AlphaFoldDB" id="A0A9N7VGJ4"/>
<evidence type="ECO:0000256" key="1">
    <source>
        <dbReference type="SAM" id="MobiDB-lite"/>
    </source>
</evidence>
<reference evidence="2" key="1">
    <citation type="submission" date="2020-03" db="EMBL/GenBank/DDBJ databases">
        <authorList>
            <person name="Weist P."/>
        </authorList>
    </citation>
    <scope>NUCLEOTIDE SEQUENCE</scope>
</reference>
<sequence length="127" mass="13453">MAAAADAAADAAEQDPFQTQSETDVAAPSAHGATRSTETTQSCFRSQNALSSTLHPDTDRARREPSVCSHTVNRRGAVFMKDNISAAAAPAAAARWRKPSLSDAWEPTSCSSMLFSENGIIVDLSRI</sequence>
<comment type="caution">
    <text evidence="2">The sequence shown here is derived from an EMBL/GenBank/DDBJ whole genome shotgun (WGS) entry which is preliminary data.</text>
</comment>
<gene>
    <name evidence="2" type="ORF">PLEPLA_LOCUS37222</name>
</gene>
<evidence type="ECO:0000313" key="2">
    <source>
        <dbReference type="EMBL" id="CAB1449539.1"/>
    </source>
</evidence>
<feature type="compositionally biased region" description="Polar residues" evidence="1">
    <location>
        <begin position="34"/>
        <end position="55"/>
    </location>
</feature>
<feature type="region of interest" description="Disordered" evidence="1">
    <location>
        <begin position="1"/>
        <end position="68"/>
    </location>
</feature>
<keyword evidence="3" id="KW-1185">Reference proteome</keyword>
<proteinExistence type="predicted"/>
<accession>A0A9N7VGJ4</accession>
<evidence type="ECO:0000313" key="3">
    <source>
        <dbReference type="Proteomes" id="UP001153269"/>
    </source>
</evidence>
<protein>
    <submittedName>
        <fullName evidence="2">Uncharacterized protein</fullName>
    </submittedName>
</protein>